<dbReference type="PANTHER" id="PTHR11829:SF142">
    <property type="entry name" value="FORK-HEAD DOMAIN-CONTAINING PROTEIN"/>
    <property type="match status" value="1"/>
</dbReference>
<dbReference type="SUPFAM" id="SSF46785">
    <property type="entry name" value="Winged helix' DNA-binding domain"/>
    <property type="match status" value="1"/>
</dbReference>
<dbReference type="GeneID" id="106814883"/>
<organism evidence="6">
    <name type="scientific">Priapulus caudatus</name>
    <name type="common">Priapulid worm</name>
    <dbReference type="NCBI Taxonomy" id="37621"/>
    <lineage>
        <taxon>Eukaryota</taxon>
        <taxon>Metazoa</taxon>
        <taxon>Ecdysozoa</taxon>
        <taxon>Scalidophora</taxon>
        <taxon>Priapulida</taxon>
        <taxon>Priapulimorpha</taxon>
        <taxon>Priapulimorphida</taxon>
        <taxon>Priapulidae</taxon>
        <taxon>Priapulus</taxon>
    </lineage>
</organism>
<evidence type="ECO:0000256" key="3">
    <source>
        <dbReference type="PROSITE-ProRule" id="PRU00089"/>
    </source>
</evidence>
<dbReference type="PROSITE" id="PS00658">
    <property type="entry name" value="FORK_HEAD_2"/>
    <property type="match status" value="1"/>
</dbReference>
<dbReference type="FunFam" id="1.10.10.10:FF:000135">
    <property type="entry name" value="forkhead box protein G1"/>
    <property type="match status" value="1"/>
</dbReference>
<dbReference type="InterPro" id="IPR047519">
    <property type="entry name" value="FH_FOXQ2-like"/>
</dbReference>
<dbReference type="EMBL" id="KP013750">
    <property type="protein sequence ID" value="AKU77013.1"/>
    <property type="molecule type" value="mRNA"/>
</dbReference>
<evidence type="ECO:0000313" key="6">
    <source>
        <dbReference type="EMBL" id="AKU77013.1"/>
    </source>
</evidence>
<dbReference type="GO" id="GO:0000978">
    <property type="term" value="F:RNA polymerase II cis-regulatory region sequence-specific DNA binding"/>
    <property type="evidence" value="ECO:0007669"/>
    <property type="project" value="TreeGrafter"/>
</dbReference>
<keyword evidence="1 3" id="KW-0238">DNA-binding</keyword>
<feature type="DNA-binding region" description="Fork-head" evidence="3">
    <location>
        <begin position="92"/>
        <end position="184"/>
    </location>
</feature>
<dbReference type="Gene3D" id="1.10.10.10">
    <property type="entry name" value="Winged helix-like DNA-binding domain superfamily/Winged helix DNA-binding domain"/>
    <property type="match status" value="1"/>
</dbReference>
<feature type="region of interest" description="Disordered" evidence="4">
    <location>
        <begin position="55"/>
        <end position="89"/>
    </location>
</feature>
<proteinExistence type="evidence at transcript level"/>
<dbReference type="PANTHER" id="PTHR11829">
    <property type="entry name" value="FORKHEAD BOX PROTEIN"/>
    <property type="match status" value="1"/>
</dbReference>
<dbReference type="OrthoDB" id="5954824at2759"/>
<dbReference type="SMART" id="SM00339">
    <property type="entry name" value="FH"/>
    <property type="match status" value="1"/>
</dbReference>
<dbReference type="PRINTS" id="PR00053">
    <property type="entry name" value="FORKHEAD"/>
</dbReference>
<dbReference type="InterPro" id="IPR036390">
    <property type="entry name" value="WH_DNA-bd_sf"/>
</dbReference>
<dbReference type="InterPro" id="IPR030456">
    <property type="entry name" value="TF_fork_head_CS_2"/>
</dbReference>
<dbReference type="AlphaFoldDB" id="A0A0K1NZA5"/>
<dbReference type="GO" id="GO:0000981">
    <property type="term" value="F:DNA-binding transcription factor activity, RNA polymerase II-specific"/>
    <property type="evidence" value="ECO:0007669"/>
    <property type="project" value="TreeGrafter"/>
</dbReference>
<reference evidence="6" key="1">
    <citation type="journal article" date="2015" name="BMC Biol.">
        <title>The study of Priapulus caudatus reveals conserved molecular patterning underlying different gut morphogenesis in the Ecdysozoa.</title>
        <authorList>
            <person name="Martin-Duran J.M."/>
            <person name="Hejnol A."/>
        </authorList>
    </citation>
    <scope>NUCLEOTIDE SEQUENCE</scope>
</reference>
<dbReference type="InterPro" id="IPR001766">
    <property type="entry name" value="Fork_head_dom"/>
</dbReference>
<dbReference type="CDD" id="cd20035">
    <property type="entry name" value="FH_FOXQ2-like"/>
    <property type="match status" value="1"/>
</dbReference>
<dbReference type="PROSITE" id="PS50039">
    <property type="entry name" value="FORK_HEAD_3"/>
    <property type="match status" value="1"/>
</dbReference>
<dbReference type="GO" id="GO:0005634">
    <property type="term" value="C:nucleus"/>
    <property type="evidence" value="ECO:0007669"/>
    <property type="project" value="UniProtKB-SubCell"/>
</dbReference>
<comment type="subcellular location">
    <subcellularLocation>
        <location evidence="3">Nucleus</location>
    </subcellularLocation>
</comment>
<gene>
    <name evidence="6" type="primary">foxQ2</name>
</gene>
<evidence type="ECO:0000256" key="4">
    <source>
        <dbReference type="SAM" id="MobiDB-lite"/>
    </source>
</evidence>
<feature type="domain" description="Fork-head" evidence="5">
    <location>
        <begin position="92"/>
        <end position="184"/>
    </location>
</feature>
<keyword evidence="2 3" id="KW-0539">Nucleus</keyword>
<feature type="compositionally biased region" description="Low complexity" evidence="4">
    <location>
        <begin position="55"/>
        <end position="72"/>
    </location>
</feature>
<dbReference type="GO" id="GO:0030154">
    <property type="term" value="P:cell differentiation"/>
    <property type="evidence" value="ECO:0007669"/>
    <property type="project" value="TreeGrafter"/>
</dbReference>
<evidence type="ECO:0000256" key="1">
    <source>
        <dbReference type="ARBA" id="ARBA00023125"/>
    </source>
</evidence>
<protein>
    <submittedName>
        <fullName evidence="6">FoxQ2</fullName>
    </submittedName>
</protein>
<dbReference type="InterPro" id="IPR036388">
    <property type="entry name" value="WH-like_DNA-bd_sf"/>
</dbReference>
<evidence type="ECO:0000256" key="2">
    <source>
        <dbReference type="ARBA" id="ARBA00023242"/>
    </source>
</evidence>
<dbReference type="GO" id="GO:0009653">
    <property type="term" value="P:anatomical structure morphogenesis"/>
    <property type="evidence" value="ECO:0007669"/>
    <property type="project" value="TreeGrafter"/>
</dbReference>
<name>A0A0K1NZA5_PRICU</name>
<dbReference type="InterPro" id="IPR050211">
    <property type="entry name" value="FOX_domain-containing"/>
</dbReference>
<accession>A0A0K1NZA5</accession>
<sequence length="360" mass="39671">MTLFSIEGLMAERHQKPRDLVPPYSSCSMQFYHGQVDNHQLPAENQESRLLAVTDETTTSDSDSEPTQPTTSAKPSAADDEKKESAVRSPKKPNYSYIALISKAILSAANKKMLLSEIYQFIMDSHPFFRNEDRYWRNSIRHNLSLNECFIKAGRSENGKGNYWAIHPANVGDFGKGDFRRRRARRRARKSQLLSELSQRYRVATPPYYPMQYCPLSPPLPFAAPSPSTPPSLVATSHGFFPSVASSQASFTHASFSSAAAAAVSSHAAPLQTSMLLSSAALSSYPVHGFLRSHTPAAPLSTPSLTNSSLLAPAGFTPPSPMSAPPAFPPHPSFQQWTDRNYGLTSLLSRMPPVHKLPMY</sequence>
<evidence type="ECO:0000259" key="5">
    <source>
        <dbReference type="PROSITE" id="PS50039"/>
    </source>
</evidence>
<feature type="compositionally biased region" description="Basic and acidic residues" evidence="4">
    <location>
        <begin position="77"/>
        <end position="86"/>
    </location>
</feature>
<dbReference type="RefSeq" id="NP_001310411.1">
    <property type="nucleotide sequence ID" value="NM_001323482.1"/>
</dbReference>
<dbReference type="Pfam" id="PF00250">
    <property type="entry name" value="Forkhead"/>
    <property type="match status" value="1"/>
</dbReference>